<dbReference type="SUPFAM" id="SSF55961">
    <property type="entry name" value="Bet v1-like"/>
    <property type="match status" value="1"/>
</dbReference>
<dbReference type="AlphaFoldDB" id="A0A1H5UIG2"/>
<evidence type="ECO:0000259" key="2">
    <source>
        <dbReference type="Pfam" id="PF08327"/>
    </source>
</evidence>
<dbReference type="Gene3D" id="3.30.530.20">
    <property type="match status" value="1"/>
</dbReference>
<dbReference type="EMBL" id="FNUT01000002">
    <property type="protein sequence ID" value="SEF74843.1"/>
    <property type="molecule type" value="Genomic_DNA"/>
</dbReference>
<feature type="domain" description="Activator of Hsp90 ATPase homologue 1/2-like C-terminal" evidence="2">
    <location>
        <begin position="18"/>
        <end position="139"/>
    </location>
</feature>
<accession>A0A1H5UIG2</accession>
<protein>
    <submittedName>
        <fullName evidence="3">Uncharacterized conserved protein YndB, AHSA1/START domain</fullName>
    </submittedName>
</protein>
<dbReference type="InterPro" id="IPR023393">
    <property type="entry name" value="START-like_dom_sf"/>
</dbReference>
<dbReference type="RefSeq" id="WP_103905320.1">
    <property type="nucleotide sequence ID" value="NZ_CP049246.1"/>
</dbReference>
<evidence type="ECO:0000313" key="3">
    <source>
        <dbReference type="EMBL" id="SEF74843.1"/>
    </source>
</evidence>
<reference evidence="4" key="1">
    <citation type="submission" date="2016-10" db="EMBL/GenBank/DDBJ databases">
        <authorList>
            <person name="Varghese N."/>
            <person name="Submissions S."/>
        </authorList>
    </citation>
    <scope>NUCLEOTIDE SEQUENCE [LARGE SCALE GENOMIC DNA]</scope>
    <source>
        <strain evidence="4">DSM 22361</strain>
    </source>
</reference>
<comment type="similarity">
    <text evidence="1">Belongs to the AHA1 family.</text>
</comment>
<name>A0A1H5UIG2_9SPHI</name>
<evidence type="ECO:0000256" key="1">
    <source>
        <dbReference type="ARBA" id="ARBA00006817"/>
    </source>
</evidence>
<dbReference type="InterPro" id="IPR013538">
    <property type="entry name" value="ASHA1/2-like_C"/>
</dbReference>
<sequence>MSHDTILIERTYPISTPALWQAMTDKQKLKEWFFEIPDFSTNVGDEFEFSKSDKSPNHLHHCEVLEVIPNQLFKFSWRHPKQTKGISVISWQFIPRMGATTLRLVHEGLEHFKDAGEEYSQAKFESGWERILGEGLNKFVNKL</sequence>
<dbReference type="OrthoDB" id="2355173at2"/>
<evidence type="ECO:0000313" key="4">
    <source>
        <dbReference type="Proteomes" id="UP000236731"/>
    </source>
</evidence>
<proteinExistence type="inferred from homology"/>
<organism evidence="3 4">
    <name type="scientific">Sphingobacterium lactis</name>
    <dbReference type="NCBI Taxonomy" id="797291"/>
    <lineage>
        <taxon>Bacteria</taxon>
        <taxon>Pseudomonadati</taxon>
        <taxon>Bacteroidota</taxon>
        <taxon>Sphingobacteriia</taxon>
        <taxon>Sphingobacteriales</taxon>
        <taxon>Sphingobacteriaceae</taxon>
        <taxon>Sphingobacterium</taxon>
    </lineage>
</organism>
<dbReference type="CDD" id="cd07814">
    <property type="entry name" value="SRPBCC_CalC_Aha1-like"/>
    <property type="match status" value="1"/>
</dbReference>
<dbReference type="Pfam" id="PF08327">
    <property type="entry name" value="AHSA1"/>
    <property type="match status" value="1"/>
</dbReference>
<dbReference type="Proteomes" id="UP000236731">
    <property type="component" value="Unassembled WGS sequence"/>
</dbReference>
<gene>
    <name evidence="3" type="ORF">SAMN05421877_102310</name>
</gene>
<keyword evidence="4" id="KW-1185">Reference proteome</keyword>